<reference evidence="2 3" key="1">
    <citation type="submission" date="2017-03" db="EMBL/GenBank/DDBJ databases">
        <title>Widespread Adenine N6-methylation of Active Genes in Fungi.</title>
        <authorList>
            <consortium name="DOE Joint Genome Institute"/>
            <person name="Mondo S.J."/>
            <person name="Dannebaum R.O."/>
            <person name="Kuo R.C."/>
            <person name="Louie K.B."/>
            <person name="Bewick A.J."/>
            <person name="Labutti K."/>
            <person name="Haridas S."/>
            <person name="Kuo A."/>
            <person name="Salamov A."/>
            <person name="Ahrendt S.R."/>
            <person name="Lau R."/>
            <person name="Bowen B.P."/>
            <person name="Lipzen A."/>
            <person name="Sullivan W."/>
            <person name="Andreopoulos W.B."/>
            <person name="Clum A."/>
            <person name="Lindquist E."/>
            <person name="Daum C."/>
            <person name="Northen T.R."/>
            <person name="Ramamoorthy G."/>
            <person name="Schmitz R.J."/>
            <person name="Gryganskyi A."/>
            <person name="Culley D."/>
            <person name="Magnuson J."/>
            <person name="James T.Y."/>
            <person name="O'Malley M.A."/>
            <person name="Stajich J.E."/>
            <person name="Spatafora J.W."/>
            <person name="Visel A."/>
            <person name="Grigoriev I.V."/>
        </authorList>
    </citation>
    <scope>NUCLEOTIDE SEQUENCE [LARGE SCALE GENOMIC DNA]</scope>
    <source>
        <strain evidence="2 3">NRRL Y-17943</strain>
    </source>
</reference>
<dbReference type="EMBL" id="NBSH01000014">
    <property type="protein sequence ID" value="ORX34473.1"/>
    <property type="molecule type" value="Genomic_DNA"/>
</dbReference>
<dbReference type="RefSeq" id="XP_021868736.1">
    <property type="nucleotide sequence ID" value="XM_022012030.1"/>
</dbReference>
<protein>
    <submittedName>
        <fullName evidence="2">Uncharacterized protein</fullName>
    </submittedName>
</protein>
<feature type="region of interest" description="Disordered" evidence="1">
    <location>
        <begin position="49"/>
        <end position="80"/>
    </location>
</feature>
<proteinExistence type="predicted"/>
<evidence type="ECO:0000256" key="1">
    <source>
        <dbReference type="SAM" id="MobiDB-lite"/>
    </source>
</evidence>
<name>A0A1Y1U8X1_9TREE</name>
<evidence type="ECO:0000313" key="3">
    <source>
        <dbReference type="Proteomes" id="UP000193218"/>
    </source>
</evidence>
<accession>A0A1Y1U8X1</accession>
<dbReference type="Proteomes" id="UP000193218">
    <property type="component" value="Unassembled WGS sequence"/>
</dbReference>
<dbReference type="AlphaFoldDB" id="A0A1Y1U8X1"/>
<evidence type="ECO:0000313" key="2">
    <source>
        <dbReference type="EMBL" id="ORX34473.1"/>
    </source>
</evidence>
<organism evidence="2 3">
    <name type="scientific">Kockovaella imperatae</name>
    <dbReference type="NCBI Taxonomy" id="4999"/>
    <lineage>
        <taxon>Eukaryota</taxon>
        <taxon>Fungi</taxon>
        <taxon>Dikarya</taxon>
        <taxon>Basidiomycota</taxon>
        <taxon>Agaricomycotina</taxon>
        <taxon>Tremellomycetes</taxon>
        <taxon>Tremellales</taxon>
        <taxon>Cuniculitremaceae</taxon>
        <taxon>Kockovaella</taxon>
    </lineage>
</organism>
<dbReference type="GeneID" id="33553838"/>
<sequence>MDTHPSKNSSHEPSYGRRIIPCIPLSFHTSFFSPWKGRKTKHFINRNSFRTSNHRSETMAAHSGPSPFLPRPMSTHPSSPWSCATSHHAVSFQQHHRSRLKPASPEILYYFP</sequence>
<dbReference type="InParanoid" id="A0A1Y1U8X1"/>
<comment type="caution">
    <text evidence="2">The sequence shown here is derived from an EMBL/GenBank/DDBJ whole genome shotgun (WGS) entry which is preliminary data.</text>
</comment>
<gene>
    <name evidence="2" type="ORF">BD324DRAFT_152625</name>
</gene>
<keyword evidence="3" id="KW-1185">Reference proteome</keyword>